<dbReference type="KEGG" id="spri:SPRI_3624"/>
<proteinExistence type="predicted"/>
<keyword evidence="1" id="KW-0472">Membrane</keyword>
<feature type="transmembrane region" description="Helical" evidence="1">
    <location>
        <begin position="124"/>
        <end position="142"/>
    </location>
</feature>
<name>A0A0M4DJQ3_STRPR</name>
<keyword evidence="1" id="KW-1133">Transmembrane helix</keyword>
<feature type="transmembrane region" description="Helical" evidence="1">
    <location>
        <begin position="96"/>
        <end position="118"/>
    </location>
</feature>
<evidence type="ECO:0000313" key="3">
    <source>
        <dbReference type="Proteomes" id="UP000060513"/>
    </source>
</evidence>
<dbReference type="PATRIC" id="fig|38300.4.peg.3801"/>
<reference evidence="2 3" key="1">
    <citation type="submission" date="2015-08" db="EMBL/GenBank/DDBJ databases">
        <title>Genome sequence of the pristinamycin over-producing bacterium Streptomyces pristinaespiralis HCCB10218.</title>
        <authorList>
            <person name="Tian J."/>
            <person name="Yang J."/>
            <person name="Li L."/>
            <person name="Ruan L."/>
            <person name="Wei W."/>
            <person name="Zheng G."/>
            <person name="Wei Z."/>
            <person name="Yang S."/>
            <person name="Ge M."/>
            <person name="Jiang W."/>
            <person name="Lu Y."/>
        </authorList>
    </citation>
    <scope>NUCLEOTIDE SEQUENCE [LARGE SCALE GENOMIC DNA]</scope>
    <source>
        <strain evidence="2 3">HCCB 10218</strain>
    </source>
</reference>
<dbReference type="AlphaFoldDB" id="A0A0M4DJQ3"/>
<dbReference type="Proteomes" id="UP000060513">
    <property type="component" value="Chromosome"/>
</dbReference>
<accession>A0A0M4DJQ3</accession>
<evidence type="ECO:0000256" key="1">
    <source>
        <dbReference type="SAM" id="Phobius"/>
    </source>
</evidence>
<dbReference type="EMBL" id="CP011340">
    <property type="protein sequence ID" value="ALC21930.1"/>
    <property type="molecule type" value="Genomic_DNA"/>
</dbReference>
<keyword evidence="1" id="KW-0812">Transmembrane</keyword>
<organism evidence="2">
    <name type="scientific">Streptomyces pristinaespiralis</name>
    <dbReference type="NCBI Taxonomy" id="38300"/>
    <lineage>
        <taxon>Bacteria</taxon>
        <taxon>Bacillati</taxon>
        <taxon>Actinomycetota</taxon>
        <taxon>Actinomycetes</taxon>
        <taxon>Kitasatosporales</taxon>
        <taxon>Streptomycetaceae</taxon>
        <taxon>Streptomyces</taxon>
    </lineage>
</organism>
<sequence length="152" mass="16845">MVAPSRTFWNMGEGRDVTNNVSNGVSGHVNGPVVQAGSINGNVILPATPSPEEAELRARWAARTKRILDAEDAERAARYAQSQFQRQRFLKKARRGIYGSVVWILFGLFLVVGGHGSGGDSTRVMWASIGWFDVVIGFGFLAKHWLALRRYR</sequence>
<protein>
    <submittedName>
        <fullName evidence="2">Uncharacterized protein</fullName>
    </submittedName>
</protein>
<gene>
    <name evidence="2" type="ORF">SPRI_3624</name>
</gene>
<evidence type="ECO:0000313" key="2">
    <source>
        <dbReference type="EMBL" id="ALC21930.1"/>
    </source>
</evidence>